<dbReference type="EMBL" id="WHVL01000002">
    <property type="protein sequence ID" value="MCB8888613.1"/>
    <property type="molecule type" value="Genomic_DNA"/>
</dbReference>
<reference evidence="11 12" key="1">
    <citation type="journal article" date="2021" name="Sci. Rep.">
        <title>Genome analysis of a halophilic bacterium Halomonas malpeensis YU-PRIM-29(T) reveals its exopolysaccharide and pigment producing capabilities.</title>
        <authorList>
            <person name="Athmika"/>
            <person name="Ghate S.D."/>
            <person name="Arun A.B."/>
            <person name="Rao S.S."/>
            <person name="Kumar S.T.A."/>
            <person name="Kandiyil M.K."/>
            <person name="Saptami K."/>
            <person name="Rekha P.D."/>
        </authorList>
    </citation>
    <scope>NUCLEOTIDE SEQUENCE [LARGE SCALE GENOMIC DNA]</scope>
    <source>
        <strain evidence="12">prim 29</strain>
    </source>
</reference>
<protein>
    <submittedName>
        <fullName evidence="11">DUF883 family protein</fullName>
    </submittedName>
</protein>
<evidence type="ECO:0000256" key="1">
    <source>
        <dbReference type="ARBA" id="ARBA00004377"/>
    </source>
</evidence>
<dbReference type="InterPro" id="IPR010279">
    <property type="entry name" value="YqjD/ElaB"/>
</dbReference>
<evidence type="ECO:0000256" key="5">
    <source>
        <dbReference type="ARBA" id="ARBA00022692"/>
    </source>
</evidence>
<sequence length="110" mass="12236">MAKRNSDSSARADQLKNDLRYLSETVEELVSATSKDASGEMRGLRERAERRLKETRSRLEAAGESLYEDTRDSLSQQVDCCDRYVRENPWTSLGIGAAAGLVAGLLLGRR</sequence>
<dbReference type="PANTHER" id="PTHR35893:SF3">
    <property type="entry name" value="INNER MEMBRANE PROTEIN"/>
    <property type="match status" value="1"/>
</dbReference>
<dbReference type="InterPro" id="IPR043604">
    <property type="entry name" value="DUF883_N"/>
</dbReference>
<proteinExistence type="inferred from homology"/>
<evidence type="ECO:0000256" key="6">
    <source>
        <dbReference type="ARBA" id="ARBA00022989"/>
    </source>
</evidence>
<evidence type="ECO:0000256" key="3">
    <source>
        <dbReference type="ARBA" id="ARBA00022475"/>
    </source>
</evidence>
<keyword evidence="4" id="KW-0997">Cell inner membrane</keyword>
<keyword evidence="6" id="KW-1133">Transmembrane helix</keyword>
<keyword evidence="7" id="KW-0472">Membrane</keyword>
<comment type="similarity">
    <text evidence="2">Belongs to the ElaB/YgaM/YqjD family.</text>
</comment>
<evidence type="ECO:0000313" key="11">
    <source>
        <dbReference type="EMBL" id="MCB8888613.1"/>
    </source>
</evidence>
<dbReference type="Proteomes" id="UP001319882">
    <property type="component" value="Unassembled WGS sequence"/>
</dbReference>
<feature type="coiled-coil region" evidence="8">
    <location>
        <begin position="12"/>
        <end position="65"/>
    </location>
</feature>
<evidence type="ECO:0000259" key="9">
    <source>
        <dbReference type="Pfam" id="PF05957"/>
    </source>
</evidence>
<keyword evidence="8" id="KW-0175">Coiled coil</keyword>
<feature type="domain" description="DUF883" evidence="9">
    <location>
        <begin position="13"/>
        <end position="64"/>
    </location>
</feature>
<evidence type="ECO:0000256" key="2">
    <source>
        <dbReference type="ARBA" id="ARBA00010423"/>
    </source>
</evidence>
<evidence type="ECO:0000256" key="4">
    <source>
        <dbReference type="ARBA" id="ARBA00022519"/>
    </source>
</evidence>
<dbReference type="Pfam" id="PF05957">
    <property type="entry name" value="DUF883"/>
    <property type="match status" value="1"/>
</dbReference>
<feature type="domain" description="DUF883" evidence="10">
    <location>
        <begin position="82"/>
        <end position="110"/>
    </location>
</feature>
<name>A0ABS8DRF2_9GAMM</name>
<dbReference type="PANTHER" id="PTHR35893">
    <property type="entry name" value="INNER MEMBRANE PROTEIN-RELATED"/>
    <property type="match status" value="1"/>
</dbReference>
<comment type="subcellular location">
    <subcellularLocation>
        <location evidence="1">Cell inner membrane</location>
        <topology evidence="1">Single-pass membrane protein</topology>
    </subcellularLocation>
</comment>
<dbReference type="Pfam" id="PF19029">
    <property type="entry name" value="DUF883_C"/>
    <property type="match status" value="1"/>
</dbReference>
<keyword evidence="12" id="KW-1185">Reference proteome</keyword>
<evidence type="ECO:0000256" key="8">
    <source>
        <dbReference type="SAM" id="Coils"/>
    </source>
</evidence>
<dbReference type="RefSeq" id="WP_227389284.1">
    <property type="nucleotide sequence ID" value="NZ_JBHSCJ010000010.1"/>
</dbReference>
<keyword evidence="5" id="KW-0812">Transmembrane</keyword>
<evidence type="ECO:0000259" key="10">
    <source>
        <dbReference type="Pfam" id="PF19029"/>
    </source>
</evidence>
<accession>A0ABS8DRF2</accession>
<dbReference type="InterPro" id="IPR043605">
    <property type="entry name" value="DUF883_C"/>
</dbReference>
<comment type="caution">
    <text evidence="11">The sequence shown here is derived from an EMBL/GenBank/DDBJ whole genome shotgun (WGS) entry which is preliminary data.</text>
</comment>
<keyword evidence="3" id="KW-1003">Cell membrane</keyword>
<organism evidence="11 12">
    <name type="scientific">Vreelandella malpeensis</name>
    <dbReference type="NCBI Taxonomy" id="1172368"/>
    <lineage>
        <taxon>Bacteria</taxon>
        <taxon>Pseudomonadati</taxon>
        <taxon>Pseudomonadota</taxon>
        <taxon>Gammaproteobacteria</taxon>
        <taxon>Oceanospirillales</taxon>
        <taxon>Halomonadaceae</taxon>
        <taxon>Vreelandella</taxon>
    </lineage>
</organism>
<gene>
    <name evidence="11" type="ORF">GEV37_05685</name>
</gene>
<evidence type="ECO:0000313" key="12">
    <source>
        <dbReference type="Proteomes" id="UP001319882"/>
    </source>
</evidence>
<evidence type="ECO:0000256" key="7">
    <source>
        <dbReference type="ARBA" id="ARBA00023136"/>
    </source>
</evidence>